<evidence type="ECO:0000313" key="2">
    <source>
        <dbReference type="EMBL" id="MBE1607131.1"/>
    </source>
</evidence>
<accession>A0A927MUI3</accession>
<keyword evidence="2" id="KW-0489">Methyltransferase</keyword>
<organism evidence="2 3">
    <name type="scientific">Actinopolymorpha pittospori</name>
    <dbReference type="NCBI Taxonomy" id="648752"/>
    <lineage>
        <taxon>Bacteria</taxon>
        <taxon>Bacillati</taxon>
        <taxon>Actinomycetota</taxon>
        <taxon>Actinomycetes</taxon>
        <taxon>Propionibacteriales</taxon>
        <taxon>Actinopolymorphaceae</taxon>
        <taxon>Actinopolymorpha</taxon>
    </lineage>
</organism>
<reference evidence="2" key="1">
    <citation type="submission" date="2020-10" db="EMBL/GenBank/DDBJ databases">
        <title>Sequencing the genomes of 1000 actinobacteria strains.</title>
        <authorList>
            <person name="Klenk H.-P."/>
        </authorList>
    </citation>
    <scope>NUCLEOTIDE SEQUENCE</scope>
    <source>
        <strain evidence="2">DSM 45354</strain>
    </source>
</reference>
<dbReference type="PANTHER" id="PTHR43861:SF1">
    <property type="entry name" value="TRANS-ACONITATE 2-METHYLTRANSFERASE"/>
    <property type="match status" value="1"/>
</dbReference>
<dbReference type="Gene3D" id="3.40.50.150">
    <property type="entry name" value="Vaccinia Virus protein VP39"/>
    <property type="match status" value="1"/>
</dbReference>
<dbReference type="GO" id="GO:0008757">
    <property type="term" value="F:S-adenosylmethionine-dependent methyltransferase activity"/>
    <property type="evidence" value="ECO:0007669"/>
    <property type="project" value="InterPro"/>
</dbReference>
<protein>
    <submittedName>
        <fullName evidence="2">SAM-dependent methyltransferase</fullName>
    </submittedName>
</protein>
<dbReference type="InterPro" id="IPR029063">
    <property type="entry name" value="SAM-dependent_MTases_sf"/>
</dbReference>
<feature type="domain" description="Methyltransferase type 11" evidence="1">
    <location>
        <begin position="49"/>
        <end position="137"/>
    </location>
</feature>
<name>A0A927MUI3_9ACTN</name>
<evidence type="ECO:0000313" key="3">
    <source>
        <dbReference type="Proteomes" id="UP000638648"/>
    </source>
</evidence>
<dbReference type="AlphaFoldDB" id="A0A927MUI3"/>
<dbReference type="Pfam" id="PF08241">
    <property type="entry name" value="Methyltransf_11"/>
    <property type="match status" value="1"/>
</dbReference>
<dbReference type="RefSeq" id="WP_192751124.1">
    <property type="nucleotide sequence ID" value="NZ_BAABJL010000175.1"/>
</dbReference>
<dbReference type="PANTHER" id="PTHR43861">
    <property type="entry name" value="TRANS-ACONITATE 2-METHYLTRANSFERASE-RELATED"/>
    <property type="match status" value="1"/>
</dbReference>
<dbReference type="SUPFAM" id="SSF53335">
    <property type="entry name" value="S-adenosyl-L-methionine-dependent methyltransferases"/>
    <property type="match status" value="1"/>
</dbReference>
<keyword evidence="2" id="KW-0808">Transferase</keyword>
<dbReference type="InterPro" id="IPR013216">
    <property type="entry name" value="Methyltransf_11"/>
</dbReference>
<dbReference type="CDD" id="cd02440">
    <property type="entry name" value="AdoMet_MTases"/>
    <property type="match status" value="1"/>
</dbReference>
<sequence>MAEPTTETQRTYDVIAPEYARHTSTVYPRLMEEVASLAAHLSLGGRVADVGCGPGREVGLLRAEGFTVLGLDLSLGQLRAGGLPGVAQADMRRLPVRSGSLDAVWSQAALLHIPRETVPTVLDEFGRTVRPGGWLYLAVAEGDGERWEVASAYGATTERRWFTFHREPDLRAMLGAAGFRVEWVGRHTSGRDWLSLHAVRVGSGS</sequence>
<evidence type="ECO:0000259" key="1">
    <source>
        <dbReference type="Pfam" id="PF08241"/>
    </source>
</evidence>
<dbReference type="GO" id="GO:0032259">
    <property type="term" value="P:methylation"/>
    <property type="evidence" value="ECO:0007669"/>
    <property type="project" value="UniProtKB-KW"/>
</dbReference>
<dbReference type="Proteomes" id="UP000638648">
    <property type="component" value="Unassembled WGS sequence"/>
</dbReference>
<proteinExistence type="predicted"/>
<dbReference type="EMBL" id="JADBEM010000001">
    <property type="protein sequence ID" value="MBE1607131.1"/>
    <property type="molecule type" value="Genomic_DNA"/>
</dbReference>
<comment type="caution">
    <text evidence="2">The sequence shown here is derived from an EMBL/GenBank/DDBJ whole genome shotgun (WGS) entry which is preliminary data.</text>
</comment>
<keyword evidence="3" id="KW-1185">Reference proteome</keyword>
<gene>
    <name evidence="2" type="ORF">HEB94_003979</name>
</gene>